<protein>
    <submittedName>
        <fullName evidence="2">Uncharacterized protein</fullName>
    </submittedName>
</protein>
<keyword evidence="3" id="KW-1185">Reference proteome</keyword>
<evidence type="ECO:0000256" key="1">
    <source>
        <dbReference type="SAM" id="Phobius"/>
    </source>
</evidence>
<gene>
    <name evidence="2" type="ORF">DXN05_20230</name>
</gene>
<name>A0A3E1NE47_9BACT</name>
<evidence type="ECO:0000313" key="3">
    <source>
        <dbReference type="Proteomes" id="UP000261284"/>
    </source>
</evidence>
<reference evidence="2 3" key="1">
    <citation type="submission" date="2018-08" db="EMBL/GenBank/DDBJ databases">
        <title>Chitinophagaceae sp. K23C18032701, a novel bacterium isolated from forest soil.</title>
        <authorList>
            <person name="Wang C."/>
        </authorList>
    </citation>
    <scope>NUCLEOTIDE SEQUENCE [LARGE SCALE GENOMIC DNA]</scope>
    <source>
        <strain evidence="2 3">K23C18032701</strain>
    </source>
</reference>
<keyword evidence="1" id="KW-0812">Transmembrane</keyword>
<organism evidence="2 3">
    <name type="scientific">Deminuibacter soli</name>
    <dbReference type="NCBI Taxonomy" id="2291815"/>
    <lineage>
        <taxon>Bacteria</taxon>
        <taxon>Pseudomonadati</taxon>
        <taxon>Bacteroidota</taxon>
        <taxon>Chitinophagia</taxon>
        <taxon>Chitinophagales</taxon>
        <taxon>Chitinophagaceae</taxon>
        <taxon>Deminuibacter</taxon>
    </lineage>
</organism>
<dbReference type="EMBL" id="QTJU01000010">
    <property type="protein sequence ID" value="RFM26243.1"/>
    <property type="molecule type" value="Genomic_DNA"/>
</dbReference>
<comment type="caution">
    <text evidence="2">The sequence shown here is derived from an EMBL/GenBank/DDBJ whole genome shotgun (WGS) entry which is preliminary data.</text>
</comment>
<proteinExistence type="predicted"/>
<sequence length="159" mass="17932">MQIDHYLKSGIVEAYVNGSATPEQAAEFEQLLPEHAQLQQALEQCMARFGKLAWADEHRLVHKPGMFNKTAPLPGTYHAVTEDEADTGSREDSDFVAATVSSPTIRVHKYWRGVFIAVFFLSKLFLGLFIYYLVQYQSAVKEIKRLEQQVSTQAAPVAR</sequence>
<dbReference type="RefSeq" id="WP_116849115.1">
    <property type="nucleotide sequence ID" value="NZ_QTJU01000010.1"/>
</dbReference>
<evidence type="ECO:0000313" key="2">
    <source>
        <dbReference type="EMBL" id="RFM26243.1"/>
    </source>
</evidence>
<keyword evidence="1" id="KW-0472">Membrane</keyword>
<keyword evidence="1" id="KW-1133">Transmembrane helix</keyword>
<dbReference type="Proteomes" id="UP000261284">
    <property type="component" value="Unassembled WGS sequence"/>
</dbReference>
<accession>A0A3E1NE47</accession>
<dbReference type="OrthoDB" id="952577at2"/>
<dbReference type="AlphaFoldDB" id="A0A3E1NE47"/>
<feature type="transmembrane region" description="Helical" evidence="1">
    <location>
        <begin position="110"/>
        <end position="134"/>
    </location>
</feature>